<reference evidence="1 2" key="1">
    <citation type="journal article" date="2006" name="Nature">
        <title>Global trends of whole-genome duplications revealed by the ciliate Paramecium tetraurelia.</title>
        <authorList>
            <consortium name="Genoscope"/>
            <person name="Aury J.-M."/>
            <person name="Jaillon O."/>
            <person name="Duret L."/>
            <person name="Noel B."/>
            <person name="Jubin C."/>
            <person name="Porcel B.M."/>
            <person name="Segurens B."/>
            <person name="Daubin V."/>
            <person name="Anthouard V."/>
            <person name="Aiach N."/>
            <person name="Arnaiz O."/>
            <person name="Billaut A."/>
            <person name="Beisson J."/>
            <person name="Blanc I."/>
            <person name="Bouhouche K."/>
            <person name="Camara F."/>
            <person name="Duharcourt S."/>
            <person name="Guigo R."/>
            <person name="Gogendeau D."/>
            <person name="Katinka M."/>
            <person name="Keller A.-M."/>
            <person name="Kissmehl R."/>
            <person name="Klotz C."/>
            <person name="Koll F."/>
            <person name="Le Moue A."/>
            <person name="Lepere C."/>
            <person name="Malinsky S."/>
            <person name="Nowacki M."/>
            <person name="Nowak J.K."/>
            <person name="Plattner H."/>
            <person name="Poulain J."/>
            <person name="Ruiz F."/>
            <person name="Serrano V."/>
            <person name="Zagulski M."/>
            <person name="Dessen P."/>
            <person name="Betermier M."/>
            <person name="Weissenbach J."/>
            <person name="Scarpelli C."/>
            <person name="Schachter V."/>
            <person name="Sperling L."/>
            <person name="Meyer E."/>
            <person name="Cohen J."/>
            <person name="Wincker P."/>
        </authorList>
    </citation>
    <scope>NUCLEOTIDE SEQUENCE [LARGE SCALE GENOMIC DNA]</scope>
    <source>
        <strain evidence="1 2">Stock d4-2</strain>
    </source>
</reference>
<dbReference type="EMBL" id="CT868541">
    <property type="protein sequence ID" value="CAK85746.1"/>
    <property type="molecule type" value="Genomic_DNA"/>
</dbReference>
<protein>
    <submittedName>
        <fullName evidence="1">Uncharacterized protein</fullName>
    </submittedName>
</protein>
<dbReference type="InParanoid" id="A0DRS9"/>
<accession>A0DRS9</accession>
<keyword evidence="2" id="KW-1185">Reference proteome</keyword>
<name>A0DRS9_PARTE</name>
<gene>
    <name evidence="1" type="ORF">GSPATT00019464001</name>
</gene>
<evidence type="ECO:0000313" key="2">
    <source>
        <dbReference type="Proteomes" id="UP000000600"/>
    </source>
</evidence>
<sequence length="35" mass="4343">MDQKLGKQRQLMINNKVQFNCLYIKIMMISQVWWI</sequence>
<dbReference type="Proteomes" id="UP000000600">
    <property type="component" value="Unassembled WGS sequence"/>
</dbReference>
<dbReference type="HOGENOM" id="CLU_3369539_0_0_1"/>
<dbReference type="RefSeq" id="XP_052287153.1">
    <property type="nucleotide sequence ID" value="XM_052431176.1"/>
</dbReference>
<dbReference type="AlphaFoldDB" id="A0DRS9"/>
<dbReference type="GeneID" id="76803717"/>
<proteinExistence type="predicted"/>
<organism evidence="1 2">
    <name type="scientific">Paramecium tetraurelia</name>
    <dbReference type="NCBI Taxonomy" id="5888"/>
    <lineage>
        <taxon>Eukaryota</taxon>
        <taxon>Sar</taxon>
        <taxon>Alveolata</taxon>
        <taxon>Ciliophora</taxon>
        <taxon>Intramacronucleata</taxon>
        <taxon>Oligohymenophorea</taxon>
        <taxon>Peniculida</taxon>
        <taxon>Parameciidae</taxon>
        <taxon>Paramecium</taxon>
    </lineage>
</organism>
<evidence type="ECO:0000313" key="1">
    <source>
        <dbReference type="EMBL" id="CAK85746.1"/>
    </source>
</evidence>